<name>A0ABZ0URZ3_9RICK</name>
<evidence type="ECO:0000256" key="10">
    <source>
        <dbReference type="ARBA" id="ARBA00022777"/>
    </source>
</evidence>
<dbReference type="Pfam" id="PF22468">
    <property type="entry name" value="ACT_9"/>
    <property type="match status" value="1"/>
</dbReference>
<dbReference type="InterPro" id="IPR041740">
    <property type="entry name" value="AKii-LysC-BS"/>
</dbReference>
<evidence type="ECO:0000313" key="20">
    <source>
        <dbReference type="Proteomes" id="UP001326613"/>
    </source>
</evidence>
<dbReference type="Gene3D" id="3.40.1160.10">
    <property type="entry name" value="Acetylglutamate kinase-like"/>
    <property type="match status" value="1"/>
</dbReference>
<evidence type="ECO:0000256" key="11">
    <source>
        <dbReference type="ARBA" id="ARBA00022840"/>
    </source>
</evidence>
<evidence type="ECO:0000256" key="16">
    <source>
        <dbReference type="RuleBase" id="RU004249"/>
    </source>
</evidence>
<dbReference type="SUPFAM" id="SSF55021">
    <property type="entry name" value="ACT-like"/>
    <property type="match status" value="2"/>
</dbReference>
<comment type="pathway">
    <text evidence="3 16">Amino-acid biosynthesis; L-threonine biosynthesis; L-threonine from L-aspartate: step 1/5.</text>
</comment>
<dbReference type="Pfam" id="PF00696">
    <property type="entry name" value="AA_kinase"/>
    <property type="match status" value="1"/>
</dbReference>
<proteinExistence type="inferred from homology"/>
<feature type="domain" description="Aspartokinase ACT" evidence="18">
    <location>
        <begin position="335"/>
        <end position="391"/>
    </location>
</feature>
<evidence type="ECO:0000256" key="1">
    <source>
        <dbReference type="ARBA" id="ARBA00004766"/>
    </source>
</evidence>
<evidence type="ECO:0000256" key="13">
    <source>
        <dbReference type="ARBA" id="ARBA00023154"/>
    </source>
</evidence>
<sequence length="395" mass="43161">MELIVQKFGGTSVADTNRIKKVAQLIQTALTEGNQLIVVVSAMAGVTNQLITLCSEVSALDTSANWAEYDTALCSGEMVTTALLALCLQTAGVKSRSVLAWQLPILTNDNYGHAAVELIDNNILKQCLRQGIVPVVAGFQGITSEHKCTTLGRGGSDTTASLIAASMQANRCDIYTDVEGVFTADPRIVSTAKKLKEISFEDMLELSSSGAKVLHPRCVETAMRYNIPIRVVSSFANNVSGTLVTTRDKIMEHKAITGITSNKNLLKLTIYSPKVDFGIICSELAQNNIHIELMINMTVGENYSFIVQLSDKNKLELLLYKLNIDFAIDVNIATVSIVGFGIKNNNLFIQAMLEAINKESIAIFAVQISEIKMLVLIEDTHTEKVIRICHRFIDE</sequence>
<dbReference type="Gene3D" id="3.30.2130.10">
    <property type="entry name" value="VC0802-like"/>
    <property type="match status" value="1"/>
</dbReference>
<dbReference type="PANTHER" id="PTHR21499">
    <property type="entry name" value="ASPARTATE KINASE"/>
    <property type="match status" value="1"/>
</dbReference>
<evidence type="ECO:0000256" key="8">
    <source>
        <dbReference type="ARBA" id="ARBA00022679"/>
    </source>
</evidence>
<accession>A0ABZ0URZ3</accession>
<dbReference type="NCBIfam" id="TIGR00657">
    <property type="entry name" value="asp_kinases"/>
    <property type="match status" value="1"/>
</dbReference>
<dbReference type="PANTHER" id="PTHR21499:SF3">
    <property type="entry name" value="ASPARTOKINASE"/>
    <property type="match status" value="1"/>
</dbReference>
<dbReference type="Proteomes" id="UP001326613">
    <property type="component" value="Chromosome"/>
</dbReference>
<evidence type="ECO:0000313" key="19">
    <source>
        <dbReference type="EMBL" id="WPY00812.1"/>
    </source>
</evidence>
<keyword evidence="8 15" id="KW-0808">Transferase</keyword>
<dbReference type="InterPro" id="IPR036393">
    <property type="entry name" value="AceGlu_kinase-like_sf"/>
</dbReference>
<dbReference type="InterPro" id="IPR005260">
    <property type="entry name" value="Asp_kin_monofn"/>
</dbReference>
<dbReference type="InterPro" id="IPR018042">
    <property type="entry name" value="Aspartate_kinase_CS"/>
</dbReference>
<evidence type="ECO:0000256" key="14">
    <source>
        <dbReference type="ARBA" id="ARBA00047872"/>
    </source>
</evidence>
<dbReference type="EMBL" id="CP112932">
    <property type="protein sequence ID" value="WPY00812.1"/>
    <property type="molecule type" value="Genomic_DNA"/>
</dbReference>
<dbReference type="InterPro" id="IPR054352">
    <property type="entry name" value="ACT_Aspartokinase"/>
</dbReference>
<dbReference type="RefSeq" id="WP_323737644.1">
    <property type="nucleotide sequence ID" value="NZ_CP112932.1"/>
</dbReference>
<keyword evidence="13" id="KW-0457">Lysine biosynthesis</keyword>
<comment type="pathway">
    <text evidence="2 16">Amino-acid biosynthesis; L-methionine biosynthesis via de novo pathway; L-homoserine from L-aspartate: step 1/3.</text>
</comment>
<dbReference type="NCBIfam" id="NF005154">
    <property type="entry name" value="PRK06635.1-2"/>
    <property type="match status" value="1"/>
</dbReference>
<gene>
    <name evidence="19" type="ORF">Trichorick_00700</name>
</gene>
<dbReference type="EC" id="2.7.2.4" evidence="5 15"/>
<comment type="similarity">
    <text evidence="4 15">Belongs to the aspartokinase family.</text>
</comment>
<keyword evidence="20" id="KW-1185">Reference proteome</keyword>
<evidence type="ECO:0000256" key="9">
    <source>
        <dbReference type="ARBA" id="ARBA00022741"/>
    </source>
</evidence>
<organism evidence="19 20">
    <name type="scientific">Candidatus Trichorickettsia mobilis</name>
    <dbReference type="NCBI Taxonomy" id="1346319"/>
    <lineage>
        <taxon>Bacteria</taxon>
        <taxon>Pseudomonadati</taxon>
        <taxon>Pseudomonadota</taxon>
        <taxon>Alphaproteobacteria</taxon>
        <taxon>Rickettsiales</taxon>
        <taxon>Rickettsiaceae</taxon>
        <taxon>Rickettsieae</taxon>
        <taxon>Candidatus Trichorickettsia</taxon>
    </lineage>
</organism>
<evidence type="ECO:0000256" key="6">
    <source>
        <dbReference type="ARBA" id="ARBA00016273"/>
    </source>
</evidence>
<evidence type="ECO:0000256" key="12">
    <source>
        <dbReference type="ARBA" id="ARBA00022915"/>
    </source>
</evidence>
<feature type="domain" description="Aspartate/glutamate/uridylate kinase" evidence="17">
    <location>
        <begin position="3"/>
        <end position="233"/>
    </location>
</feature>
<keyword evidence="11" id="KW-0067">ATP-binding</keyword>
<evidence type="ECO:0000256" key="3">
    <source>
        <dbReference type="ARBA" id="ARBA00005139"/>
    </source>
</evidence>
<dbReference type="CDD" id="cd04261">
    <property type="entry name" value="AAK_AKii-LysC-BS"/>
    <property type="match status" value="1"/>
</dbReference>
<dbReference type="SUPFAM" id="SSF53633">
    <property type="entry name" value="Carbamate kinase-like"/>
    <property type="match status" value="1"/>
</dbReference>
<keyword evidence="7 16" id="KW-0028">Amino-acid biosynthesis</keyword>
<dbReference type="PROSITE" id="PS00324">
    <property type="entry name" value="ASPARTOKINASE"/>
    <property type="match status" value="1"/>
</dbReference>
<dbReference type="InterPro" id="IPR045865">
    <property type="entry name" value="ACT-like_dom_sf"/>
</dbReference>
<dbReference type="InterPro" id="IPR001048">
    <property type="entry name" value="Asp/Glu/Uridylate_kinase"/>
</dbReference>
<protein>
    <recommendedName>
        <fullName evidence="6 15">Aspartokinase</fullName>
        <ecNumber evidence="5 15">2.7.2.4</ecNumber>
    </recommendedName>
</protein>
<evidence type="ECO:0000256" key="2">
    <source>
        <dbReference type="ARBA" id="ARBA00004986"/>
    </source>
</evidence>
<evidence type="ECO:0000259" key="18">
    <source>
        <dbReference type="Pfam" id="PF22468"/>
    </source>
</evidence>
<dbReference type="InterPro" id="IPR001341">
    <property type="entry name" value="Asp_kinase"/>
</dbReference>
<keyword evidence="9" id="KW-0547">Nucleotide-binding</keyword>
<reference evidence="19 20" key="1">
    <citation type="submission" date="2022-10" db="EMBL/GenBank/DDBJ databases">
        <title>Host association and intracellularity evolved multiple times independently in the Rickettsiales.</title>
        <authorList>
            <person name="Castelli M."/>
            <person name="Nardi T."/>
            <person name="Gammuto L."/>
            <person name="Bellinzona G."/>
            <person name="Sabaneyeva E."/>
            <person name="Potekhin A."/>
            <person name="Serra V."/>
            <person name="Petroni G."/>
            <person name="Sassera D."/>
        </authorList>
    </citation>
    <scope>NUCLEOTIDE SEQUENCE [LARGE SCALE GENOMIC DNA]</scope>
    <source>
        <strain evidence="19 20">Kr 154-4</strain>
    </source>
</reference>
<evidence type="ECO:0000256" key="15">
    <source>
        <dbReference type="RuleBase" id="RU003448"/>
    </source>
</evidence>
<evidence type="ECO:0000256" key="5">
    <source>
        <dbReference type="ARBA" id="ARBA00013059"/>
    </source>
</evidence>
<keyword evidence="10 15" id="KW-0418">Kinase</keyword>
<keyword evidence="12" id="KW-0220">Diaminopimelate biosynthesis</keyword>
<evidence type="ECO:0000256" key="4">
    <source>
        <dbReference type="ARBA" id="ARBA00010122"/>
    </source>
</evidence>
<dbReference type="NCBIfam" id="NF005155">
    <property type="entry name" value="PRK06635.1-4"/>
    <property type="match status" value="1"/>
</dbReference>
<comment type="catalytic activity">
    <reaction evidence="14 15">
        <text>L-aspartate + ATP = 4-phospho-L-aspartate + ADP</text>
        <dbReference type="Rhea" id="RHEA:23776"/>
        <dbReference type="ChEBI" id="CHEBI:29991"/>
        <dbReference type="ChEBI" id="CHEBI:30616"/>
        <dbReference type="ChEBI" id="CHEBI:57535"/>
        <dbReference type="ChEBI" id="CHEBI:456216"/>
        <dbReference type="EC" id="2.7.2.4"/>
    </reaction>
</comment>
<evidence type="ECO:0000259" key="17">
    <source>
        <dbReference type="Pfam" id="PF00696"/>
    </source>
</evidence>
<evidence type="ECO:0000256" key="7">
    <source>
        <dbReference type="ARBA" id="ARBA00022605"/>
    </source>
</evidence>
<comment type="pathway">
    <text evidence="1 16">Amino-acid biosynthesis; L-lysine biosynthesis via DAP pathway; (S)-tetrahydrodipicolinate from L-aspartate: step 1/4.</text>
</comment>
<dbReference type="PIRSF" id="PIRSF000726">
    <property type="entry name" value="Asp_kin"/>
    <property type="match status" value="1"/>
</dbReference>
<dbReference type="GO" id="GO:0016301">
    <property type="term" value="F:kinase activity"/>
    <property type="evidence" value="ECO:0007669"/>
    <property type="project" value="UniProtKB-KW"/>
</dbReference>